<evidence type="ECO:0000313" key="3">
    <source>
        <dbReference type="Proteomes" id="UP001303647"/>
    </source>
</evidence>
<feature type="compositionally biased region" description="Gly residues" evidence="1">
    <location>
        <begin position="82"/>
        <end position="95"/>
    </location>
</feature>
<reference evidence="2" key="1">
    <citation type="journal article" date="2023" name="Mol. Phylogenet. Evol.">
        <title>Genome-scale phylogeny and comparative genomics of the fungal order Sordariales.</title>
        <authorList>
            <person name="Hensen N."/>
            <person name="Bonometti L."/>
            <person name="Westerberg I."/>
            <person name="Brannstrom I.O."/>
            <person name="Guillou S."/>
            <person name="Cros-Aarteil S."/>
            <person name="Calhoun S."/>
            <person name="Haridas S."/>
            <person name="Kuo A."/>
            <person name="Mondo S."/>
            <person name="Pangilinan J."/>
            <person name="Riley R."/>
            <person name="LaButti K."/>
            <person name="Andreopoulos B."/>
            <person name="Lipzen A."/>
            <person name="Chen C."/>
            <person name="Yan M."/>
            <person name="Daum C."/>
            <person name="Ng V."/>
            <person name="Clum A."/>
            <person name="Steindorff A."/>
            <person name="Ohm R.A."/>
            <person name="Martin F."/>
            <person name="Silar P."/>
            <person name="Natvig D.O."/>
            <person name="Lalanne C."/>
            <person name="Gautier V."/>
            <person name="Ament-Velasquez S.L."/>
            <person name="Kruys A."/>
            <person name="Hutchinson M.I."/>
            <person name="Powell A.J."/>
            <person name="Barry K."/>
            <person name="Miller A.N."/>
            <person name="Grigoriev I.V."/>
            <person name="Debuchy R."/>
            <person name="Gladieux P."/>
            <person name="Hiltunen Thoren M."/>
            <person name="Johannesson H."/>
        </authorList>
    </citation>
    <scope>NUCLEOTIDE SEQUENCE</scope>
    <source>
        <strain evidence="2">CBS 359.72</strain>
    </source>
</reference>
<feature type="compositionally biased region" description="Basic and acidic residues" evidence="1">
    <location>
        <begin position="10"/>
        <end position="27"/>
    </location>
</feature>
<sequence length="95" mass="9639">MNEPAGGETTEQRNRDKPKHPFDEALRPSHVLGVEKNAPPPIALGSASGTTPDLGGVGLTPAGTEPSRTQEGLRRSGKASAGVGGLEGRPSKMGG</sequence>
<gene>
    <name evidence="2" type="ORF">C7999DRAFT_30571</name>
</gene>
<feature type="region of interest" description="Disordered" evidence="1">
    <location>
        <begin position="1"/>
        <end position="95"/>
    </location>
</feature>
<evidence type="ECO:0000313" key="2">
    <source>
        <dbReference type="EMBL" id="KAK4249040.1"/>
    </source>
</evidence>
<comment type="caution">
    <text evidence="2">The sequence shown here is derived from an EMBL/GenBank/DDBJ whole genome shotgun (WGS) entry which is preliminary data.</text>
</comment>
<proteinExistence type="predicted"/>
<dbReference type="EMBL" id="MU857629">
    <property type="protein sequence ID" value="KAK4249040.1"/>
    <property type="molecule type" value="Genomic_DNA"/>
</dbReference>
<name>A0AAN7CW56_9PEZI</name>
<accession>A0AAN7CW56</accession>
<keyword evidence="3" id="KW-1185">Reference proteome</keyword>
<evidence type="ECO:0000256" key="1">
    <source>
        <dbReference type="SAM" id="MobiDB-lite"/>
    </source>
</evidence>
<reference evidence="2" key="2">
    <citation type="submission" date="2023-05" db="EMBL/GenBank/DDBJ databases">
        <authorList>
            <consortium name="Lawrence Berkeley National Laboratory"/>
            <person name="Steindorff A."/>
            <person name="Hensen N."/>
            <person name="Bonometti L."/>
            <person name="Westerberg I."/>
            <person name="Brannstrom I.O."/>
            <person name="Guillou S."/>
            <person name="Cros-Aarteil S."/>
            <person name="Calhoun S."/>
            <person name="Haridas S."/>
            <person name="Kuo A."/>
            <person name="Mondo S."/>
            <person name="Pangilinan J."/>
            <person name="Riley R."/>
            <person name="Labutti K."/>
            <person name="Andreopoulos B."/>
            <person name="Lipzen A."/>
            <person name="Chen C."/>
            <person name="Yanf M."/>
            <person name="Daum C."/>
            <person name="Ng V."/>
            <person name="Clum A."/>
            <person name="Ohm R."/>
            <person name="Martin F."/>
            <person name="Silar P."/>
            <person name="Natvig D."/>
            <person name="Lalanne C."/>
            <person name="Gautier V."/>
            <person name="Ament-Velasquez S.L."/>
            <person name="Kruys A."/>
            <person name="Hutchinson M.I."/>
            <person name="Powell A.J."/>
            <person name="Barry K."/>
            <person name="Miller A.N."/>
            <person name="Grigoriev I.V."/>
            <person name="Debuchy R."/>
            <person name="Gladieux P."/>
            <person name="Thoren M.H."/>
            <person name="Johannesson H."/>
        </authorList>
    </citation>
    <scope>NUCLEOTIDE SEQUENCE</scope>
    <source>
        <strain evidence="2">CBS 359.72</strain>
    </source>
</reference>
<dbReference type="AlphaFoldDB" id="A0AAN7CW56"/>
<organism evidence="2 3">
    <name type="scientific">Corynascus novoguineensis</name>
    <dbReference type="NCBI Taxonomy" id="1126955"/>
    <lineage>
        <taxon>Eukaryota</taxon>
        <taxon>Fungi</taxon>
        <taxon>Dikarya</taxon>
        <taxon>Ascomycota</taxon>
        <taxon>Pezizomycotina</taxon>
        <taxon>Sordariomycetes</taxon>
        <taxon>Sordariomycetidae</taxon>
        <taxon>Sordariales</taxon>
        <taxon>Chaetomiaceae</taxon>
        <taxon>Corynascus</taxon>
    </lineage>
</organism>
<protein>
    <submittedName>
        <fullName evidence="2">Uncharacterized protein</fullName>
    </submittedName>
</protein>
<dbReference type="Proteomes" id="UP001303647">
    <property type="component" value="Unassembled WGS sequence"/>
</dbReference>